<dbReference type="Proteomes" id="UP000325315">
    <property type="component" value="Unassembled WGS sequence"/>
</dbReference>
<dbReference type="EMBL" id="SMMG02000009">
    <property type="protein sequence ID" value="KAA3461455.1"/>
    <property type="molecule type" value="Genomic_DNA"/>
</dbReference>
<gene>
    <name evidence="1" type="ORF">EPI10_028025</name>
</gene>
<proteinExistence type="predicted"/>
<organism evidence="1 2">
    <name type="scientific">Gossypium australe</name>
    <dbReference type="NCBI Taxonomy" id="47621"/>
    <lineage>
        <taxon>Eukaryota</taxon>
        <taxon>Viridiplantae</taxon>
        <taxon>Streptophyta</taxon>
        <taxon>Embryophyta</taxon>
        <taxon>Tracheophyta</taxon>
        <taxon>Spermatophyta</taxon>
        <taxon>Magnoliopsida</taxon>
        <taxon>eudicotyledons</taxon>
        <taxon>Gunneridae</taxon>
        <taxon>Pentapetalae</taxon>
        <taxon>rosids</taxon>
        <taxon>malvids</taxon>
        <taxon>Malvales</taxon>
        <taxon>Malvaceae</taxon>
        <taxon>Malvoideae</taxon>
        <taxon>Gossypium</taxon>
    </lineage>
</organism>
<keyword evidence="2" id="KW-1185">Reference proteome</keyword>
<comment type="caution">
    <text evidence="1">The sequence shown here is derived from an EMBL/GenBank/DDBJ whole genome shotgun (WGS) entry which is preliminary data.</text>
</comment>
<evidence type="ECO:0000313" key="2">
    <source>
        <dbReference type="Proteomes" id="UP000325315"/>
    </source>
</evidence>
<evidence type="ECO:0000313" key="1">
    <source>
        <dbReference type="EMBL" id="KAA3461455.1"/>
    </source>
</evidence>
<dbReference type="OrthoDB" id="1435064at2759"/>
<sequence length="80" mass="9434">MRQHRWIELLKDYDFIIEYHIGKANIEVNASSQKLMPVLTDQIKEMQSTNAKLAEKRKLAQQGDNENFSIDKNNCLQFHN</sequence>
<reference evidence="2" key="1">
    <citation type="journal article" date="2019" name="Plant Biotechnol. J.">
        <title>Genome sequencing of the Australian wild diploid species Gossypium australe highlights disease resistance and delayed gland morphogenesis.</title>
        <authorList>
            <person name="Cai Y."/>
            <person name="Cai X."/>
            <person name="Wang Q."/>
            <person name="Wang P."/>
            <person name="Zhang Y."/>
            <person name="Cai C."/>
            <person name="Xu Y."/>
            <person name="Wang K."/>
            <person name="Zhou Z."/>
            <person name="Wang C."/>
            <person name="Geng S."/>
            <person name="Li B."/>
            <person name="Dong Q."/>
            <person name="Hou Y."/>
            <person name="Wang H."/>
            <person name="Ai P."/>
            <person name="Liu Z."/>
            <person name="Yi F."/>
            <person name="Sun M."/>
            <person name="An G."/>
            <person name="Cheng J."/>
            <person name="Zhang Y."/>
            <person name="Shi Q."/>
            <person name="Xie Y."/>
            <person name="Shi X."/>
            <person name="Chang Y."/>
            <person name="Huang F."/>
            <person name="Chen Y."/>
            <person name="Hong S."/>
            <person name="Mi L."/>
            <person name="Sun Q."/>
            <person name="Zhang L."/>
            <person name="Zhou B."/>
            <person name="Peng R."/>
            <person name="Zhang X."/>
            <person name="Liu F."/>
        </authorList>
    </citation>
    <scope>NUCLEOTIDE SEQUENCE [LARGE SCALE GENOMIC DNA]</scope>
    <source>
        <strain evidence="2">cv. PA1801</strain>
    </source>
</reference>
<dbReference type="AlphaFoldDB" id="A0A5B6UZS7"/>
<accession>A0A5B6UZS7</accession>
<name>A0A5B6UZS7_9ROSI</name>
<protein>
    <submittedName>
        <fullName evidence="1">Ty3-gypsy retrotransposon protein</fullName>
    </submittedName>
</protein>